<dbReference type="PANTHER" id="PTHR42949">
    <property type="entry name" value="ANAEROBIC GLYCEROL-3-PHOSPHATE DEHYDROGENASE SUBUNIT B"/>
    <property type="match status" value="1"/>
</dbReference>
<feature type="domain" description="FAD/NAD(P)-binding" evidence="2">
    <location>
        <begin position="4"/>
        <end position="302"/>
    </location>
</feature>
<dbReference type="PRINTS" id="PR00469">
    <property type="entry name" value="PNDRDTASEII"/>
</dbReference>
<dbReference type="InterPro" id="IPR023753">
    <property type="entry name" value="FAD/NAD-binding_dom"/>
</dbReference>
<protein>
    <submittedName>
        <fullName evidence="3">Hydrogen cyanide synthase subunit HcnB</fullName>
        <ecNumber evidence="3">1.4.99.5</ecNumber>
    </submittedName>
</protein>
<sequence length="475" mass="51324">MQSFDCAIVGAGPAGMSAALTLAERGLRIAVLDRGQRAGGQIYRSASQSPLPDASVLGPDYTKGADLIARFEKADVTHLSGADAWHLGDDGRILFSQDHSTHELHCREMLLCPGAMERPMPIPGWTLPGVMTAGAAQVMLKSDATMADGAVFAGSGPLLYLIVAQYLRLGVPIAAVVDTTPKDNYLASAPLLPRALKQARQLAKGLGLLNEIRRSGVPVFRFASKLQVLGRETAEGLRFDAGGKTHDIAAETVFLHHGVQPNLNMTRAMELDHMWNAQQLCWQVVTDPFGQSSVPHVSVAGDGGGIIGADGACHAGQLAALNILYRLNRITLAQRDTEAASPLAELAAMAPFRAFVDRLYRPAEALRLPQEDDTLVCRCEEQTRRDLRRGFDLGARDPNALKSLTRCGMGPCQGRQCGHIVAGLLSDWRGDSAQDTGYYRLRSPQRLLTLEELSRFDHVTPTQALPTRQQNEAPE</sequence>
<accession>A0A0H5DIZ0</accession>
<evidence type="ECO:0000256" key="1">
    <source>
        <dbReference type="ARBA" id="ARBA00023002"/>
    </source>
</evidence>
<dbReference type="STRING" id="481446.NIT7645_03446"/>
<dbReference type="PANTHER" id="PTHR42949:SF3">
    <property type="entry name" value="ANAEROBIC GLYCEROL-3-PHOSPHATE DEHYDROGENASE SUBUNIT B"/>
    <property type="match status" value="1"/>
</dbReference>
<evidence type="ECO:0000313" key="4">
    <source>
        <dbReference type="Proteomes" id="UP000043764"/>
    </source>
</evidence>
<reference evidence="4" key="1">
    <citation type="submission" date="2015-05" db="EMBL/GenBank/DDBJ databases">
        <authorList>
            <person name="Rodrigo-Torres Lidia"/>
            <person name="Arahal R.David."/>
        </authorList>
    </citation>
    <scope>NUCLEOTIDE SEQUENCE [LARGE SCALE GENOMIC DNA]</scope>
    <source>
        <strain evidence="4">CECT 7321</strain>
    </source>
</reference>
<name>A0A0H5DIZ0_9RHOB</name>
<dbReference type="SUPFAM" id="SSF51905">
    <property type="entry name" value="FAD/NAD(P)-binding domain"/>
    <property type="match status" value="1"/>
</dbReference>
<dbReference type="CDD" id="cd19946">
    <property type="entry name" value="GlpA-like_Fer2_BFD-like"/>
    <property type="match status" value="1"/>
</dbReference>
<keyword evidence="1 3" id="KW-0560">Oxidoreductase</keyword>
<dbReference type="PIRSF" id="PIRSF037495">
    <property type="entry name" value="Opine_OX_OoxA/HcnB"/>
    <property type="match status" value="1"/>
</dbReference>
<organism evidence="3 4">
    <name type="scientific">Phaeobacter italicus</name>
    <dbReference type="NCBI Taxonomy" id="481446"/>
    <lineage>
        <taxon>Bacteria</taxon>
        <taxon>Pseudomonadati</taxon>
        <taxon>Pseudomonadota</taxon>
        <taxon>Alphaproteobacteria</taxon>
        <taxon>Rhodobacterales</taxon>
        <taxon>Roseobacteraceae</taxon>
        <taxon>Phaeobacter</taxon>
    </lineage>
</organism>
<dbReference type="EMBL" id="CVRL01000037">
    <property type="protein sequence ID" value="CRL12155.1"/>
    <property type="molecule type" value="Genomic_DNA"/>
</dbReference>
<gene>
    <name evidence="3" type="primary">hcnB</name>
    <name evidence="3" type="ORF">NIT7321_03027</name>
</gene>
<dbReference type="EC" id="1.4.99.5" evidence="3"/>
<dbReference type="GO" id="GO:0050622">
    <property type="term" value="F:glycine dehydrogenase (cyanide-forming) activity"/>
    <property type="evidence" value="ECO:0007669"/>
    <property type="project" value="UniProtKB-EC"/>
</dbReference>
<dbReference type="InterPro" id="IPR036188">
    <property type="entry name" value="FAD/NAD-bd_sf"/>
</dbReference>
<evidence type="ECO:0000313" key="3">
    <source>
        <dbReference type="EMBL" id="CRL12155.1"/>
    </source>
</evidence>
<dbReference type="InterPro" id="IPR017224">
    <property type="entry name" value="Opine_Oxase_asu/HCN_bsu"/>
</dbReference>
<dbReference type="Gene3D" id="1.10.10.1100">
    <property type="entry name" value="BFD-like [2Fe-2S]-binding domain"/>
    <property type="match status" value="1"/>
</dbReference>
<keyword evidence="4" id="KW-1185">Reference proteome</keyword>
<dbReference type="PRINTS" id="PR00368">
    <property type="entry name" value="FADPNR"/>
</dbReference>
<proteinExistence type="predicted"/>
<dbReference type="Gene3D" id="3.50.50.60">
    <property type="entry name" value="FAD/NAD(P)-binding domain"/>
    <property type="match status" value="2"/>
</dbReference>
<dbReference type="InterPro" id="IPR041854">
    <property type="entry name" value="BFD-like_2Fe2S-bd_dom_sf"/>
</dbReference>
<dbReference type="Pfam" id="PF07992">
    <property type="entry name" value="Pyr_redox_2"/>
    <property type="match status" value="1"/>
</dbReference>
<evidence type="ECO:0000259" key="2">
    <source>
        <dbReference type="Pfam" id="PF07992"/>
    </source>
</evidence>
<dbReference type="RefSeq" id="WP_050673959.1">
    <property type="nucleotide sequence ID" value="NZ_CVRL01000037.1"/>
</dbReference>
<dbReference type="Proteomes" id="UP000043764">
    <property type="component" value="Unassembled WGS sequence"/>
</dbReference>
<dbReference type="InterPro" id="IPR051691">
    <property type="entry name" value="Metab_Enz_Cyan_OpOx_G3PDH"/>
</dbReference>
<dbReference type="AlphaFoldDB" id="A0A0H5DIZ0"/>